<gene>
    <name evidence="1" type="ORF">MmiHf6_14440</name>
</gene>
<evidence type="ECO:0000313" key="1">
    <source>
        <dbReference type="EMBL" id="WNY24115.1"/>
    </source>
</evidence>
<dbReference type="AlphaFoldDB" id="A0AA96V1G5"/>
<organism evidence="1 2">
    <name type="scientific">Methanimicrococcus hongohii</name>
    <dbReference type="NCBI Taxonomy" id="3028295"/>
    <lineage>
        <taxon>Archaea</taxon>
        <taxon>Methanobacteriati</taxon>
        <taxon>Methanobacteriota</taxon>
        <taxon>Stenosarchaea group</taxon>
        <taxon>Methanomicrobia</taxon>
        <taxon>Methanosarcinales</taxon>
        <taxon>Methanosarcinaceae</taxon>
        <taxon>Methanimicrococcus</taxon>
    </lineage>
</organism>
<dbReference type="Proteomes" id="UP001302978">
    <property type="component" value="Chromosome"/>
</dbReference>
<accession>A0AA96V1G5</accession>
<sequence>MFGGTAAEMFTVTKTGRKLTPEELEKIEQILKIADKEWEEQINLYREELIQFFEGSENKSK</sequence>
<evidence type="ECO:0000313" key="2">
    <source>
        <dbReference type="Proteomes" id="UP001302978"/>
    </source>
</evidence>
<reference evidence="1 2" key="1">
    <citation type="submission" date="2023-07" db="EMBL/GenBank/DDBJ databases">
        <title>Closed genoem sequence of Methanomicrococcus sp. Hf6.</title>
        <authorList>
            <person name="Poehlein A."/>
            <person name="Protasov E."/>
            <person name="Platt K."/>
            <person name="Reeh H."/>
            <person name="Daniel R."/>
            <person name="Brune A."/>
        </authorList>
    </citation>
    <scope>NUCLEOTIDE SEQUENCE [LARGE SCALE GENOMIC DNA]</scope>
    <source>
        <strain evidence="1 2">Hf6</strain>
    </source>
</reference>
<proteinExistence type="predicted"/>
<keyword evidence="2" id="KW-1185">Reference proteome</keyword>
<protein>
    <submittedName>
        <fullName evidence="1">Uncharacterized protein</fullName>
    </submittedName>
</protein>
<dbReference type="RefSeq" id="WP_316557288.1">
    <property type="nucleotide sequence ID" value="NZ_CP131059.1"/>
</dbReference>
<name>A0AA96V1G5_9EURY</name>
<dbReference type="EMBL" id="CP131059">
    <property type="protein sequence ID" value="WNY24115.1"/>
    <property type="molecule type" value="Genomic_DNA"/>
</dbReference>
<dbReference type="KEGG" id="mehf:MmiHf6_14440"/>
<dbReference type="GeneID" id="85196039"/>